<name>A0A1L9V6P5_ASPGL</name>
<organism evidence="5 6">
    <name type="scientific">Aspergillus glaucus CBS 516.65</name>
    <dbReference type="NCBI Taxonomy" id="1160497"/>
    <lineage>
        <taxon>Eukaryota</taxon>
        <taxon>Fungi</taxon>
        <taxon>Dikarya</taxon>
        <taxon>Ascomycota</taxon>
        <taxon>Pezizomycotina</taxon>
        <taxon>Eurotiomycetes</taxon>
        <taxon>Eurotiomycetidae</taxon>
        <taxon>Eurotiales</taxon>
        <taxon>Aspergillaceae</taxon>
        <taxon>Aspergillus</taxon>
        <taxon>Aspergillus subgen. Aspergillus</taxon>
    </lineage>
</organism>
<dbReference type="Gene3D" id="3.50.50.60">
    <property type="entry name" value="FAD/NAD(P)-binding domain"/>
    <property type="match status" value="1"/>
</dbReference>
<protein>
    <recommendedName>
        <fullName evidence="2">monoamine oxidase</fullName>
        <ecNumber evidence="2">1.4.3.4</ecNumber>
    </recommendedName>
</protein>
<evidence type="ECO:0000256" key="2">
    <source>
        <dbReference type="ARBA" id="ARBA00012804"/>
    </source>
</evidence>
<dbReference type="EMBL" id="KV878916">
    <property type="protein sequence ID" value="OJJ79604.1"/>
    <property type="molecule type" value="Genomic_DNA"/>
</dbReference>
<dbReference type="EC" id="1.4.3.4" evidence="2"/>
<gene>
    <name evidence="5" type="ORF">ASPGLDRAFT_29654</name>
</gene>
<evidence type="ECO:0000313" key="5">
    <source>
        <dbReference type="EMBL" id="OJJ79604.1"/>
    </source>
</evidence>
<comment type="similarity">
    <text evidence="1">Belongs to the flavin monoamine oxidase family.</text>
</comment>
<dbReference type="Pfam" id="PF01593">
    <property type="entry name" value="Amino_oxidase"/>
    <property type="match status" value="2"/>
</dbReference>
<evidence type="ECO:0000313" key="6">
    <source>
        <dbReference type="Proteomes" id="UP000184300"/>
    </source>
</evidence>
<dbReference type="STRING" id="1160497.A0A1L9V6P5"/>
<dbReference type="Gene3D" id="3.90.660.10">
    <property type="match status" value="1"/>
</dbReference>
<evidence type="ECO:0000256" key="3">
    <source>
        <dbReference type="ARBA" id="ARBA00048448"/>
    </source>
</evidence>
<feature type="domain" description="Amine oxidase" evidence="4">
    <location>
        <begin position="269"/>
        <end position="351"/>
    </location>
</feature>
<dbReference type="Proteomes" id="UP000184300">
    <property type="component" value="Unassembled WGS sequence"/>
</dbReference>
<reference evidence="6" key="1">
    <citation type="journal article" date="2017" name="Genome Biol.">
        <title>Comparative genomics reveals high biological diversity and specific adaptations in the industrially and medically important fungal genus Aspergillus.</title>
        <authorList>
            <person name="de Vries R.P."/>
            <person name="Riley R."/>
            <person name="Wiebenga A."/>
            <person name="Aguilar-Osorio G."/>
            <person name="Amillis S."/>
            <person name="Uchima C.A."/>
            <person name="Anderluh G."/>
            <person name="Asadollahi M."/>
            <person name="Askin M."/>
            <person name="Barry K."/>
            <person name="Battaglia E."/>
            <person name="Bayram O."/>
            <person name="Benocci T."/>
            <person name="Braus-Stromeyer S.A."/>
            <person name="Caldana C."/>
            <person name="Canovas D."/>
            <person name="Cerqueira G.C."/>
            <person name="Chen F."/>
            <person name="Chen W."/>
            <person name="Choi C."/>
            <person name="Clum A."/>
            <person name="Dos Santos R.A."/>
            <person name="Damasio A.R."/>
            <person name="Diallinas G."/>
            <person name="Emri T."/>
            <person name="Fekete E."/>
            <person name="Flipphi M."/>
            <person name="Freyberg S."/>
            <person name="Gallo A."/>
            <person name="Gournas C."/>
            <person name="Habgood R."/>
            <person name="Hainaut M."/>
            <person name="Harispe M.L."/>
            <person name="Henrissat B."/>
            <person name="Hilden K.S."/>
            <person name="Hope R."/>
            <person name="Hossain A."/>
            <person name="Karabika E."/>
            <person name="Karaffa L."/>
            <person name="Karanyi Z."/>
            <person name="Krasevec N."/>
            <person name="Kuo A."/>
            <person name="Kusch H."/>
            <person name="LaButti K."/>
            <person name="Lagendijk E.L."/>
            <person name="Lapidus A."/>
            <person name="Levasseur A."/>
            <person name="Lindquist E."/>
            <person name="Lipzen A."/>
            <person name="Logrieco A.F."/>
            <person name="MacCabe A."/>
            <person name="Maekelae M.R."/>
            <person name="Malavazi I."/>
            <person name="Melin P."/>
            <person name="Meyer V."/>
            <person name="Mielnichuk N."/>
            <person name="Miskei M."/>
            <person name="Molnar A.P."/>
            <person name="Mule G."/>
            <person name="Ngan C.Y."/>
            <person name="Orejas M."/>
            <person name="Orosz E."/>
            <person name="Ouedraogo J.P."/>
            <person name="Overkamp K.M."/>
            <person name="Park H.-S."/>
            <person name="Perrone G."/>
            <person name="Piumi F."/>
            <person name="Punt P.J."/>
            <person name="Ram A.F."/>
            <person name="Ramon A."/>
            <person name="Rauscher S."/>
            <person name="Record E."/>
            <person name="Riano-Pachon D.M."/>
            <person name="Robert V."/>
            <person name="Roehrig J."/>
            <person name="Ruller R."/>
            <person name="Salamov A."/>
            <person name="Salih N.S."/>
            <person name="Samson R.A."/>
            <person name="Sandor E."/>
            <person name="Sanguinetti M."/>
            <person name="Schuetze T."/>
            <person name="Sepcic K."/>
            <person name="Shelest E."/>
            <person name="Sherlock G."/>
            <person name="Sophianopoulou V."/>
            <person name="Squina F.M."/>
            <person name="Sun H."/>
            <person name="Susca A."/>
            <person name="Todd R.B."/>
            <person name="Tsang A."/>
            <person name="Unkles S.E."/>
            <person name="van de Wiele N."/>
            <person name="van Rossen-Uffink D."/>
            <person name="Oliveira J.V."/>
            <person name="Vesth T.C."/>
            <person name="Visser J."/>
            <person name="Yu J.-H."/>
            <person name="Zhou M."/>
            <person name="Andersen M.R."/>
            <person name="Archer D.B."/>
            <person name="Baker S.E."/>
            <person name="Benoit I."/>
            <person name="Brakhage A.A."/>
            <person name="Braus G.H."/>
            <person name="Fischer R."/>
            <person name="Frisvad J.C."/>
            <person name="Goldman G.H."/>
            <person name="Houbraken J."/>
            <person name="Oakley B."/>
            <person name="Pocsi I."/>
            <person name="Scazzocchio C."/>
            <person name="Seiboth B."/>
            <person name="vanKuyk P.A."/>
            <person name="Wortman J."/>
            <person name="Dyer P.S."/>
            <person name="Grigoriev I.V."/>
        </authorList>
    </citation>
    <scope>NUCLEOTIDE SEQUENCE [LARGE SCALE GENOMIC DNA]</scope>
    <source>
        <strain evidence="6">CBS 516.65</strain>
    </source>
</reference>
<dbReference type="InterPro" id="IPR036188">
    <property type="entry name" value="FAD/NAD-bd_sf"/>
</dbReference>
<dbReference type="VEuPathDB" id="FungiDB:ASPGLDRAFT_29654"/>
<comment type="catalytic activity">
    <reaction evidence="3">
        <text>a secondary aliphatic amine + O2 + H2O = a primary amine + an aldehyde + H2O2</text>
        <dbReference type="Rhea" id="RHEA:26414"/>
        <dbReference type="ChEBI" id="CHEBI:15377"/>
        <dbReference type="ChEBI" id="CHEBI:15379"/>
        <dbReference type="ChEBI" id="CHEBI:16240"/>
        <dbReference type="ChEBI" id="CHEBI:17478"/>
        <dbReference type="ChEBI" id="CHEBI:58855"/>
        <dbReference type="ChEBI" id="CHEBI:65296"/>
        <dbReference type="EC" id="1.4.3.4"/>
    </reaction>
</comment>
<proteinExistence type="inferred from homology"/>
<accession>A0A1L9V6P5</accession>
<dbReference type="PANTHER" id="PTHR43563:SF1">
    <property type="entry name" value="AMINE OXIDASE [FLAVIN-CONTAINING] B"/>
    <property type="match status" value="1"/>
</dbReference>
<evidence type="ECO:0000256" key="1">
    <source>
        <dbReference type="ARBA" id="ARBA00005995"/>
    </source>
</evidence>
<dbReference type="GO" id="GO:0097621">
    <property type="term" value="F:monoamine oxidase activity"/>
    <property type="evidence" value="ECO:0007669"/>
    <property type="project" value="UniProtKB-EC"/>
</dbReference>
<dbReference type="InterPro" id="IPR002937">
    <property type="entry name" value="Amino_oxidase"/>
</dbReference>
<sequence length="366" mass="41807">MDAMGEYFENFGAPLTDDSEFRRKTRAAAREYPYRGAESLKDYCWTFPYGLSVLMVGARDRVGGRTYTVESDGHLHEMGGTWVTHHMAYLFKEMTRYKMDQDLTLTHHRGYDNDYYTINVPDNKQEPPPEHLTHEEAGQITARVWTIFINAAGQNCRSICPLPHSQLGNILVSREEVERYDKISSSAIHRRSLDPNGPPSHHRRQHGHVNYMTNIHADVEGSELTSWNGMGYPNLLMFGYGDRVTPSGRAHIVGFGKDERATFVPKNPEKAVDAFQKLHPMEVNRMIFHNWNTDPWSLGGPAWWPPEFMAKYQEELQSRHGLVFFASADWAHGWRAAIDGALEQGSQAALQVGKEIRKMRGVMARI</sequence>
<dbReference type="PANTHER" id="PTHR43563">
    <property type="entry name" value="AMINE OXIDASE"/>
    <property type="match status" value="1"/>
</dbReference>
<dbReference type="SUPFAM" id="SSF51905">
    <property type="entry name" value="FAD/NAD(P)-binding domain"/>
    <property type="match status" value="1"/>
</dbReference>
<keyword evidence="6" id="KW-1185">Reference proteome</keyword>
<dbReference type="OrthoDB" id="7777654at2759"/>
<dbReference type="AlphaFoldDB" id="A0A1L9V6P5"/>
<dbReference type="InterPro" id="IPR050703">
    <property type="entry name" value="Flavin_MAO"/>
</dbReference>
<dbReference type="RefSeq" id="XP_022396302.1">
    <property type="nucleotide sequence ID" value="XM_022543874.1"/>
</dbReference>
<evidence type="ECO:0000259" key="4">
    <source>
        <dbReference type="Pfam" id="PF01593"/>
    </source>
</evidence>
<feature type="domain" description="Amine oxidase" evidence="4">
    <location>
        <begin position="50"/>
        <end position="118"/>
    </location>
</feature>
<dbReference type="GeneID" id="34460135"/>